<proteinExistence type="predicted"/>
<evidence type="ECO:0000256" key="1">
    <source>
        <dbReference type="SAM" id="SignalP"/>
    </source>
</evidence>
<accession>A0ABW9RK58</accession>
<keyword evidence="3" id="KW-1185">Reference proteome</keyword>
<feature type="chain" id="PRO_5047385843" evidence="1">
    <location>
        <begin position="19"/>
        <end position="142"/>
    </location>
</feature>
<comment type="caution">
    <text evidence="2">The sequence shown here is derived from an EMBL/GenBank/DDBJ whole genome shotgun (WGS) entry which is preliminary data.</text>
</comment>
<gene>
    <name evidence="2" type="ORF">E1163_03765</name>
</gene>
<protein>
    <submittedName>
        <fullName evidence="2">DUF3299 domain-containing protein</fullName>
    </submittedName>
</protein>
<evidence type="ECO:0000313" key="2">
    <source>
        <dbReference type="EMBL" id="MTI24056.1"/>
    </source>
</evidence>
<keyword evidence="1" id="KW-0732">Signal</keyword>
<dbReference type="RefSeq" id="WP_155169604.1">
    <property type="nucleotide sequence ID" value="NZ_BAAAFL010000068.1"/>
</dbReference>
<reference evidence="2 3" key="1">
    <citation type="submission" date="2019-02" db="EMBL/GenBank/DDBJ databases">
        <authorList>
            <person name="Goldberg S.R."/>
            <person name="Haltli B.A."/>
            <person name="Correa H."/>
            <person name="Russell K.G."/>
        </authorList>
    </citation>
    <scope>NUCLEOTIDE SEQUENCE [LARGE SCALE GENOMIC DNA]</scope>
    <source>
        <strain evidence="2 3">JCM 16186</strain>
    </source>
</reference>
<dbReference type="EMBL" id="SMLW01000357">
    <property type="protein sequence ID" value="MTI24056.1"/>
    <property type="molecule type" value="Genomic_DNA"/>
</dbReference>
<evidence type="ECO:0000313" key="3">
    <source>
        <dbReference type="Proteomes" id="UP000798808"/>
    </source>
</evidence>
<dbReference type="Gene3D" id="2.40.50.870">
    <property type="entry name" value="Protein of unknown function (DUF3299)"/>
    <property type="match status" value="1"/>
</dbReference>
<dbReference type="Proteomes" id="UP000798808">
    <property type="component" value="Unassembled WGS sequence"/>
</dbReference>
<sequence>MLRLLIIGLIATTSMASAQTAITWEILGDVEFTDKYSEEVEAYYYYPHFGPNVKDLDGQMVYIKGYMLPINPKKGVYILSKNPYASCFFCGNGGPESIIELKLQPGHPKFRMDEVVTIKGRLKLNRDDIYQCNYILEEAKVY</sequence>
<organism evidence="2 3">
    <name type="scientific">Fulvivirga kasyanovii</name>
    <dbReference type="NCBI Taxonomy" id="396812"/>
    <lineage>
        <taxon>Bacteria</taxon>
        <taxon>Pseudomonadati</taxon>
        <taxon>Bacteroidota</taxon>
        <taxon>Cytophagia</taxon>
        <taxon>Cytophagales</taxon>
        <taxon>Fulvivirgaceae</taxon>
        <taxon>Fulvivirga</taxon>
    </lineage>
</organism>
<name>A0ABW9RK58_9BACT</name>
<feature type="signal peptide" evidence="1">
    <location>
        <begin position="1"/>
        <end position="18"/>
    </location>
</feature>